<evidence type="ECO:0008006" key="3">
    <source>
        <dbReference type="Google" id="ProtNLM"/>
    </source>
</evidence>
<dbReference type="SUPFAM" id="SSF52047">
    <property type="entry name" value="RNI-like"/>
    <property type="match status" value="1"/>
</dbReference>
<proteinExistence type="predicted"/>
<protein>
    <recommendedName>
        <fullName evidence="3">F-box domain-containing protein</fullName>
    </recommendedName>
</protein>
<dbReference type="AlphaFoldDB" id="A0AAD7JVS7"/>
<reference evidence="1" key="1">
    <citation type="submission" date="2023-03" db="EMBL/GenBank/DDBJ databases">
        <title>Massive genome expansion in bonnet fungi (Mycena s.s.) driven by repeated elements and novel gene families across ecological guilds.</title>
        <authorList>
            <consortium name="Lawrence Berkeley National Laboratory"/>
            <person name="Harder C.B."/>
            <person name="Miyauchi S."/>
            <person name="Viragh M."/>
            <person name="Kuo A."/>
            <person name="Thoen E."/>
            <person name="Andreopoulos B."/>
            <person name="Lu D."/>
            <person name="Skrede I."/>
            <person name="Drula E."/>
            <person name="Henrissat B."/>
            <person name="Morin E."/>
            <person name="Kohler A."/>
            <person name="Barry K."/>
            <person name="LaButti K."/>
            <person name="Morin E."/>
            <person name="Salamov A."/>
            <person name="Lipzen A."/>
            <person name="Mereny Z."/>
            <person name="Hegedus B."/>
            <person name="Baldrian P."/>
            <person name="Stursova M."/>
            <person name="Weitz H."/>
            <person name="Taylor A."/>
            <person name="Grigoriev I.V."/>
            <person name="Nagy L.G."/>
            <person name="Martin F."/>
            <person name="Kauserud H."/>
        </authorList>
    </citation>
    <scope>NUCLEOTIDE SEQUENCE</scope>
    <source>
        <strain evidence="1">CBHHK182m</strain>
    </source>
</reference>
<dbReference type="EMBL" id="JARKIB010000015">
    <property type="protein sequence ID" value="KAJ7771654.1"/>
    <property type="molecule type" value="Genomic_DNA"/>
</dbReference>
<evidence type="ECO:0000313" key="2">
    <source>
        <dbReference type="Proteomes" id="UP001215598"/>
    </source>
</evidence>
<dbReference type="InterPro" id="IPR032675">
    <property type="entry name" value="LRR_dom_sf"/>
</dbReference>
<comment type="caution">
    <text evidence="1">The sequence shown here is derived from an EMBL/GenBank/DDBJ whole genome shotgun (WGS) entry which is preliminary data.</text>
</comment>
<evidence type="ECO:0000313" key="1">
    <source>
        <dbReference type="EMBL" id="KAJ7771654.1"/>
    </source>
</evidence>
<accession>A0AAD7JVS7</accession>
<dbReference type="Gene3D" id="3.80.10.10">
    <property type="entry name" value="Ribonuclease Inhibitor"/>
    <property type="match status" value="1"/>
</dbReference>
<sequence>MANPTFTECIDCGKTHPPRALIPSPFHSIVTCEVFPSPSEISAIREFTRDVETEIVQKKYAIDRLLCEVAELRRRAEQHKSIIALIRRVPAEILAEIFLQLAAIEAEIDGSSTYYTRDGELFQRQYMVRPSSRRAPLIFGGVSRGWRSVSLSTPRLWNSISLDCHSSNKIRVNVLFGDLWLKRAGSLPLSIRIYRDEIIPAPDSNTLHEIQDLLRMILSYANLWRFLDFDTLPPASCDILNCMLDSAPLLESIRVSHGRRYTTSGPTPWAGLRKAPKLTQLCFDAFPPVEITMGRGVFLWSQLTHISLGNISAQDCIQILNRAPVAVACRFIIAKNSSSSSDLRPIIHSTLRALDVELYGDPSLLWSLFDCPILSSLSVFTENLDLGMSQNFFQGLPHFIKRCGKTIEEFAMRGSSFDDRQFLACLADMPQLRHLDITEDEMAQFTALVWESLTWATDKGLPPPLIPKLESLVLIGGERFGHKAVVGMLKSRIQTADRPADFVSLKAVHFLIGQSLPDIPPWVQEWAPTKHFVYR</sequence>
<gene>
    <name evidence="1" type="ORF">B0H16DRAFT_1771622</name>
</gene>
<keyword evidence="2" id="KW-1185">Reference proteome</keyword>
<organism evidence="1 2">
    <name type="scientific">Mycena metata</name>
    <dbReference type="NCBI Taxonomy" id="1033252"/>
    <lineage>
        <taxon>Eukaryota</taxon>
        <taxon>Fungi</taxon>
        <taxon>Dikarya</taxon>
        <taxon>Basidiomycota</taxon>
        <taxon>Agaricomycotina</taxon>
        <taxon>Agaricomycetes</taxon>
        <taxon>Agaricomycetidae</taxon>
        <taxon>Agaricales</taxon>
        <taxon>Marasmiineae</taxon>
        <taxon>Mycenaceae</taxon>
        <taxon>Mycena</taxon>
    </lineage>
</organism>
<dbReference type="Proteomes" id="UP001215598">
    <property type="component" value="Unassembled WGS sequence"/>
</dbReference>
<name>A0AAD7JVS7_9AGAR</name>